<gene>
    <name evidence="11" type="ORF">BB559_005830</name>
</gene>
<dbReference type="PROSITE" id="PS51358">
    <property type="entry name" value="NOP"/>
    <property type="match status" value="1"/>
</dbReference>
<keyword evidence="6" id="KW-0508">mRNA splicing</keyword>
<dbReference type="Pfam" id="PF01798">
    <property type="entry name" value="Nop"/>
    <property type="match status" value="1"/>
</dbReference>
<keyword evidence="3" id="KW-0507">mRNA processing</keyword>
<dbReference type="GO" id="GO:0005687">
    <property type="term" value="C:U4 snRNP"/>
    <property type="evidence" value="ECO:0007669"/>
    <property type="project" value="TreeGrafter"/>
</dbReference>
<keyword evidence="7" id="KW-0539">Nucleus</keyword>
<dbReference type="PANTHER" id="PTHR13904">
    <property type="entry name" value="PRE-MRNA SPLICING FACTOR PRP31"/>
    <property type="match status" value="1"/>
</dbReference>
<evidence type="ECO:0000256" key="1">
    <source>
        <dbReference type="ARBA" id="ARBA00004123"/>
    </source>
</evidence>
<evidence type="ECO:0000313" key="12">
    <source>
        <dbReference type="Proteomes" id="UP000245699"/>
    </source>
</evidence>
<dbReference type="Gene3D" id="1.10.287.4070">
    <property type="match status" value="1"/>
</dbReference>
<reference evidence="11 12" key="1">
    <citation type="journal article" date="2018" name="MBio">
        <title>Comparative Genomics Reveals the Core Gene Toolbox for the Fungus-Insect Symbiosis.</title>
        <authorList>
            <person name="Wang Y."/>
            <person name="Stata M."/>
            <person name="Wang W."/>
            <person name="Stajich J.E."/>
            <person name="White M.M."/>
            <person name="Moncalvo J.M."/>
        </authorList>
    </citation>
    <scope>NUCLEOTIDE SEQUENCE [LARGE SCALE GENOMIC DNA]</scope>
    <source>
        <strain evidence="11 12">AUS-77-4</strain>
    </source>
</reference>
<dbReference type="GO" id="GO:0071011">
    <property type="term" value="C:precatalytic spliceosome"/>
    <property type="evidence" value="ECO:0007669"/>
    <property type="project" value="TreeGrafter"/>
</dbReference>
<dbReference type="Proteomes" id="UP000245699">
    <property type="component" value="Unassembled WGS sequence"/>
</dbReference>
<sequence>MSLRDDLLADLADLDDNMSDDQEQDHYIENSNSMNLSDSEDQNELKTNYNLESLTKVYSSPEYNAVISEIKSFSSTPLSQKKVYGPIEQDPEYKLVVRGNELSVKIDREMTVIYKFIRDLYSKKFPELESLVTNPMLYAQTVLAIGNSVDITKLNLDILPPATKMVVIVTASTTNSQQLASNELEQVFSACHVLISLIEAKNSIVAYVESRMSLIAPNLSEIIGSSIAAKLVIEAEGLTGLSKVPSCNLQVIGKNSQSGIGLSVISNKKHTGYIYDSEIVKSVPEDFRTKMLRMVSAKSTLAIRVDLQRQATDGSIGRKLKQELVARVEKVLEASPLKHTKPLPVPFEGLKPRRGGKRVRREKESTAMTELRKKKNRLLFGVEQEEVVIMDEMESVGMLGQSGLGKVRASNGVSDKKIGISKKYQKLLNRNTNPTTSGLATSLAFTPVQGIELSNPKALLEQQKKVAEANARYFSGGFASALPKK</sequence>
<comment type="caution">
    <text evidence="11">The sequence shown here is derived from an EMBL/GenBank/DDBJ whole genome shotgun (WGS) entry which is preliminary data.</text>
</comment>
<feature type="region of interest" description="Disordered" evidence="9">
    <location>
        <begin position="343"/>
        <end position="363"/>
    </location>
</feature>
<comment type="similarity">
    <text evidence="2">Belongs to the PRP31 family.</text>
</comment>
<dbReference type="FunFam" id="1.10.246.90:FF:000002">
    <property type="entry name" value="U4/U6 small nuclear ribonucleoprotein Prp31"/>
    <property type="match status" value="1"/>
</dbReference>
<evidence type="ECO:0000256" key="9">
    <source>
        <dbReference type="SAM" id="MobiDB-lite"/>
    </source>
</evidence>
<keyword evidence="8" id="KW-0687">Ribonucleoprotein</keyword>
<proteinExistence type="inferred from homology"/>
<name>A0A2T9Y6D5_9FUNG</name>
<protein>
    <recommendedName>
        <fullName evidence="10">Nop domain-containing protein</fullName>
    </recommendedName>
</protein>
<comment type="subcellular location">
    <subcellularLocation>
        <location evidence="1">Nucleus</location>
    </subcellularLocation>
</comment>
<dbReference type="EMBL" id="MBFT01000679">
    <property type="protein sequence ID" value="PVU87896.1"/>
    <property type="molecule type" value="Genomic_DNA"/>
</dbReference>
<dbReference type="FunFam" id="1.10.287.4070:FF:000003">
    <property type="entry name" value="U4/U6 small nuclear ribonucleoprotein PRP31"/>
    <property type="match status" value="1"/>
</dbReference>
<feature type="domain" description="Nop" evidence="10">
    <location>
        <begin position="215"/>
        <end position="333"/>
    </location>
</feature>
<dbReference type="InterPro" id="IPR012976">
    <property type="entry name" value="NOSIC"/>
</dbReference>
<evidence type="ECO:0000256" key="8">
    <source>
        <dbReference type="ARBA" id="ARBA00023274"/>
    </source>
</evidence>
<dbReference type="GO" id="GO:0000244">
    <property type="term" value="P:spliceosomal tri-snRNP complex assembly"/>
    <property type="evidence" value="ECO:0007669"/>
    <property type="project" value="InterPro"/>
</dbReference>
<evidence type="ECO:0000259" key="10">
    <source>
        <dbReference type="PROSITE" id="PS51358"/>
    </source>
</evidence>
<dbReference type="GO" id="GO:0003723">
    <property type="term" value="F:RNA binding"/>
    <property type="evidence" value="ECO:0007669"/>
    <property type="project" value="UniProtKB-KW"/>
</dbReference>
<evidence type="ECO:0000256" key="6">
    <source>
        <dbReference type="ARBA" id="ARBA00023187"/>
    </source>
</evidence>
<dbReference type="SMART" id="SM00931">
    <property type="entry name" value="NOSIC"/>
    <property type="match status" value="1"/>
</dbReference>
<dbReference type="GO" id="GO:0046540">
    <property type="term" value="C:U4/U6 x U5 tri-snRNP complex"/>
    <property type="evidence" value="ECO:0007669"/>
    <property type="project" value="InterPro"/>
</dbReference>
<evidence type="ECO:0000256" key="7">
    <source>
        <dbReference type="ARBA" id="ARBA00023242"/>
    </source>
</evidence>
<dbReference type="AlphaFoldDB" id="A0A2T9Y6D5"/>
<dbReference type="SUPFAM" id="SSF89124">
    <property type="entry name" value="Nop domain"/>
    <property type="match status" value="1"/>
</dbReference>
<dbReference type="PANTHER" id="PTHR13904:SF0">
    <property type="entry name" value="U4_U6 SMALL NUCLEAR RIBONUCLEOPROTEIN PRP31"/>
    <property type="match status" value="1"/>
</dbReference>
<dbReference type="Gene3D" id="1.10.246.90">
    <property type="entry name" value="Nop domain"/>
    <property type="match status" value="1"/>
</dbReference>
<organism evidence="11 12">
    <name type="scientific">Furculomyces boomerangus</name>
    <dbReference type="NCBI Taxonomy" id="61424"/>
    <lineage>
        <taxon>Eukaryota</taxon>
        <taxon>Fungi</taxon>
        <taxon>Fungi incertae sedis</taxon>
        <taxon>Zoopagomycota</taxon>
        <taxon>Kickxellomycotina</taxon>
        <taxon>Harpellomycetes</taxon>
        <taxon>Harpellales</taxon>
        <taxon>Harpellaceae</taxon>
        <taxon>Furculomyces</taxon>
    </lineage>
</organism>
<dbReference type="InterPro" id="IPR027105">
    <property type="entry name" value="Prp31"/>
</dbReference>
<dbReference type="InterPro" id="IPR036070">
    <property type="entry name" value="Nop_dom_sf"/>
</dbReference>
<keyword evidence="5" id="KW-0694">RNA-binding</keyword>
<dbReference type="STRING" id="61424.A0A2T9Y6D5"/>
<keyword evidence="12" id="KW-1185">Reference proteome</keyword>
<evidence type="ECO:0000313" key="11">
    <source>
        <dbReference type="EMBL" id="PVU87896.1"/>
    </source>
</evidence>
<dbReference type="InterPro" id="IPR002687">
    <property type="entry name" value="Nop_dom"/>
</dbReference>
<keyword evidence="4" id="KW-0747">Spliceosome</keyword>
<dbReference type="OrthoDB" id="4771285at2759"/>
<evidence type="ECO:0000256" key="2">
    <source>
        <dbReference type="ARBA" id="ARBA00005572"/>
    </source>
</evidence>
<evidence type="ECO:0000256" key="3">
    <source>
        <dbReference type="ARBA" id="ARBA00022664"/>
    </source>
</evidence>
<accession>A0A2T9Y6D5</accession>
<evidence type="ECO:0000256" key="4">
    <source>
        <dbReference type="ARBA" id="ARBA00022728"/>
    </source>
</evidence>
<dbReference type="InterPro" id="IPR019175">
    <property type="entry name" value="Prp31_C"/>
</dbReference>
<evidence type="ECO:0000256" key="5">
    <source>
        <dbReference type="ARBA" id="ARBA00022884"/>
    </source>
</evidence>
<dbReference type="Pfam" id="PF09785">
    <property type="entry name" value="Prp31_C"/>
    <property type="match status" value="1"/>
</dbReference>
<dbReference type="InterPro" id="IPR042239">
    <property type="entry name" value="Nop_C"/>
</dbReference>